<reference evidence="1" key="1">
    <citation type="submission" date="2019-08" db="EMBL/GenBank/DDBJ databases">
        <authorList>
            <person name="Kucharzyk K."/>
            <person name="Murdoch R.W."/>
            <person name="Higgins S."/>
            <person name="Loffler F."/>
        </authorList>
    </citation>
    <scope>NUCLEOTIDE SEQUENCE</scope>
</reference>
<name>A0A645EW77_9ZZZZ</name>
<protein>
    <submittedName>
        <fullName evidence="1">Uncharacterized protein</fullName>
    </submittedName>
</protein>
<evidence type="ECO:0000313" key="1">
    <source>
        <dbReference type="EMBL" id="MPN06127.1"/>
    </source>
</evidence>
<dbReference type="EMBL" id="VSSQ01052016">
    <property type="protein sequence ID" value="MPN06127.1"/>
    <property type="molecule type" value="Genomic_DNA"/>
</dbReference>
<comment type="caution">
    <text evidence="1">The sequence shown here is derived from an EMBL/GenBank/DDBJ whole genome shotgun (WGS) entry which is preliminary data.</text>
</comment>
<gene>
    <name evidence="1" type="ORF">SDC9_153382</name>
</gene>
<accession>A0A645EW77</accession>
<sequence length="64" mass="7516">MSNLELIIEEKAADIGNFLVGRLLPFREKRAVGPFVFIDHMGPQNFRIIKIWMFRRIRISGFPL</sequence>
<organism evidence="1">
    <name type="scientific">bioreactor metagenome</name>
    <dbReference type="NCBI Taxonomy" id="1076179"/>
    <lineage>
        <taxon>unclassified sequences</taxon>
        <taxon>metagenomes</taxon>
        <taxon>ecological metagenomes</taxon>
    </lineage>
</organism>
<proteinExistence type="predicted"/>
<dbReference type="AlphaFoldDB" id="A0A645EW77"/>